<evidence type="ECO:0000313" key="9">
    <source>
        <dbReference type="EMBL" id="HGI75298.1"/>
    </source>
</evidence>
<evidence type="ECO:0000256" key="6">
    <source>
        <dbReference type="ARBA" id="ARBA00023136"/>
    </source>
</evidence>
<dbReference type="PANTHER" id="PTHR30576">
    <property type="entry name" value="COLANIC BIOSYNTHESIS UDP-GLUCOSE LIPID CARRIER TRANSFERASE"/>
    <property type="match status" value="1"/>
</dbReference>
<feature type="domain" description="Bacterial sugar transferase" evidence="8">
    <location>
        <begin position="252"/>
        <end position="435"/>
    </location>
</feature>
<evidence type="ECO:0000256" key="3">
    <source>
        <dbReference type="ARBA" id="ARBA00022679"/>
    </source>
</evidence>
<keyword evidence="5 7" id="KW-1133">Transmembrane helix</keyword>
<evidence type="ECO:0000256" key="1">
    <source>
        <dbReference type="ARBA" id="ARBA00004141"/>
    </source>
</evidence>
<comment type="similarity">
    <text evidence="2">Belongs to the bacterial sugar transferase family.</text>
</comment>
<evidence type="ECO:0000256" key="7">
    <source>
        <dbReference type="SAM" id="Phobius"/>
    </source>
</evidence>
<feature type="transmembrane region" description="Helical" evidence="7">
    <location>
        <begin position="258"/>
        <end position="280"/>
    </location>
</feature>
<dbReference type="InterPro" id="IPR017475">
    <property type="entry name" value="EPS_sugar_tfrase"/>
</dbReference>
<comment type="subcellular location">
    <subcellularLocation>
        <location evidence="1">Membrane</location>
        <topology evidence="1">Multi-pass membrane protein</topology>
    </subcellularLocation>
</comment>
<evidence type="ECO:0000256" key="4">
    <source>
        <dbReference type="ARBA" id="ARBA00022692"/>
    </source>
</evidence>
<feature type="transmembrane region" description="Helical" evidence="7">
    <location>
        <begin position="79"/>
        <end position="101"/>
    </location>
</feature>
<dbReference type="EMBL" id="DTEN01000252">
    <property type="protein sequence ID" value="HGI75298.1"/>
    <property type="molecule type" value="Genomic_DNA"/>
</dbReference>
<evidence type="ECO:0000256" key="5">
    <source>
        <dbReference type="ARBA" id="ARBA00022989"/>
    </source>
</evidence>
<evidence type="ECO:0000259" key="8">
    <source>
        <dbReference type="Pfam" id="PF02397"/>
    </source>
</evidence>
<feature type="transmembrane region" description="Helical" evidence="7">
    <location>
        <begin position="43"/>
        <end position="67"/>
    </location>
</feature>
<feature type="transmembrane region" description="Helical" evidence="7">
    <location>
        <begin position="107"/>
        <end position="125"/>
    </location>
</feature>
<feature type="transmembrane region" description="Helical" evidence="7">
    <location>
        <begin position="12"/>
        <end position="31"/>
    </location>
</feature>
<gene>
    <name evidence="9" type="ORF">ENU96_06460</name>
</gene>
<dbReference type="InterPro" id="IPR003362">
    <property type="entry name" value="Bact_transf"/>
</dbReference>
<protein>
    <submittedName>
        <fullName evidence="9">Sugar transferase</fullName>
    </submittedName>
</protein>
<proteinExistence type="inferred from homology"/>
<dbReference type="AlphaFoldDB" id="A0A7V3YM91"/>
<reference evidence="9" key="1">
    <citation type="journal article" date="2020" name="mSystems">
        <title>Genome- and Community-Level Interaction Insights into Carbon Utilization and Element Cycling Functions of Hydrothermarchaeota in Hydrothermal Sediment.</title>
        <authorList>
            <person name="Zhou Z."/>
            <person name="Liu Y."/>
            <person name="Xu W."/>
            <person name="Pan J."/>
            <person name="Luo Z.H."/>
            <person name="Li M."/>
        </authorList>
    </citation>
    <scope>NUCLEOTIDE SEQUENCE [LARGE SCALE GENOMIC DNA]</scope>
    <source>
        <strain evidence="9">SpSt-716</strain>
    </source>
</reference>
<keyword evidence="3 9" id="KW-0808">Transferase</keyword>
<comment type="caution">
    <text evidence="9">The sequence shown here is derived from an EMBL/GenBank/DDBJ whole genome shotgun (WGS) entry which is preliminary data.</text>
</comment>
<dbReference type="Pfam" id="PF02397">
    <property type="entry name" value="Bac_transf"/>
    <property type="match status" value="1"/>
</dbReference>
<dbReference type="NCBIfam" id="TIGR03025">
    <property type="entry name" value="EPS_sugtrans"/>
    <property type="match status" value="1"/>
</dbReference>
<accession>A0A7V3YM91</accession>
<dbReference type="GO" id="GO:0016780">
    <property type="term" value="F:phosphotransferase activity, for other substituted phosphate groups"/>
    <property type="evidence" value="ECO:0007669"/>
    <property type="project" value="TreeGrafter"/>
</dbReference>
<dbReference type="GO" id="GO:0016020">
    <property type="term" value="C:membrane"/>
    <property type="evidence" value="ECO:0007669"/>
    <property type="project" value="UniProtKB-SubCell"/>
</dbReference>
<keyword evidence="4 7" id="KW-0812">Transmembrane</keyword>
<organism evidence="9">
    <name type="scientific">Candidatus Caldatribacterium californiense</name>
    <dbReference type="NCBI Taxonomy" id="1454726"/>
    <lineage>
        <taxon>Bacteria</taxon>
        <taxon>Pseudomonadati</taxon>
        <taxon>Atribacterota</taxon>
        <taxon>Atribacteria</taxon>
        <taxon>Atribacterales</taxon>
        <taxon>Candidatus Caldatribacteriaceae</taxon>
        <taxon>Candidatus Caldatribacterium</taxon>
    </lineage>
</organism>
<sequence>MTTAGQRYLPLFDYLAGLCSLFGAFWLHFLLKGDVAVLRAFALSFRWLFVAPLLQVFLHALLGMYSGRSRSASFGFSRLVTSGVLTFFVFTASLFYLRVFFFPRLVILLWILVSFFCFFALRLPLFRKWQDERFFVLYRGERGRKLFEDLRKKNTSSGVVVGGTDIDTLREEELRKYLRRIVQDLNIDRVLLLLEPEERERAAILLREEGIDWGTREALAFFEEHRGQIKLTLADLLNYEQMVRDNSYLPLKYALDRVVAGILLVLLAPFFGLLALLIYLDSPGPVFYWQKRVGKDGRVFRLCKFRTMVPDAEKTTGAVLAQKNDPRVTRVGRILRRTRLDELPQLLNVLRGEMSLVGPRPERPEFVERWKKLIPYYEIRLLVKPGITGWAQVRGRYDEGPETVWEKLEYDLYYLRNLSLSLDFEILGRTLLVMLLGRGAR</sequence>
<name>A0A7V3YM91_9BACT</name>
<keyword evidence="6 7" id="KW-0472">Membrane</keyword>
<dbReference type="PANTHER" id="PTHR30576:SF0">
    <property type="entry name" value="UNDECAPRENYL-PHOSPHATE N-ACETYLGALACTOSAMINYL 1-PHOSPHATE TRANSFERASE-RELATED"/>
    <property type="match status" value="1"/>
</dbReference>
<evidence type="ECO:0000256" key="2">
    <source>
        <dbReference type="ARBA" id="ARBA00006464"/>
    </source>
</evidence>